<dbReference type="Proteomes" id="UP000199286">
    <property type="component" value="Unassembled WGS sequence"/>
</dbReference>
<protein>
    <submittedName>
        <fullName evidence="3">Uncharacterized protein</fullName>
    </submittedName>
</protein>
<accession>A0A1H3J7C0</accession>
<keyword evidence="2" id="KW-0472">Membrane</keyword>
<dbReference type="EMBL" id="FNPF01000006">
    <property type="protein sequence ID" value="SDY35084.1"/>
    <property type="molecule type" value="Genomic_DNA"/>
</dbReference>
<feature type="transmembrane region" description="Helical" evidence="2">
    <location>
        <begin position="131"/>
        <end position="147"/>
    </location>
</feature>
<feature type="compositionally biased region" description="Basic and acidic residues" evidence="1">
    <location>
        <begin position="30"/>
        <end position="46"/>
    </location>
</feature>
<reference evidence="3 4" key="1">
    <citation type="submission" date="2016-10" db="EMBL/GenBank/DDBJ databases">
        <authorList>
            <person name="de Groot N.N."/>
        </authorList>
    </citation>
    <scope>NUCLEOTIDE SEQUENCE [LARGE SCALE GENOMIC DNA]</scope>
    <source>
        <strain evidence="3 4">DSM 26880</strain>
    </source>
</reference>
<keyword evidence="2" id="KW-0812">Transmembrane</keyword>
<evidence type="ECO:0000256" key="2">
    <source>
        <dbReference type="SAM" id="Phobius"/>
    </source>
</evidence>
<sequence>MSDHSQNKDRAVPAKETEHEAGNDPAANPETERVRAEHERRRRDEPAAAALEADAEAGSAVSPSGAALRSGVPDPGAPADPVPAAEAAHRRDEIAENERRAGPGDAGASDRPTPLPQDKVERDNRSRVKPMIWIAVALLVLLIVIALF</sequence>
<feature type="region of interest" description="Disordered" evidence="1">
    <location>
        <begin position="1"/>
        <end position="126"/>
    </location>
</feature>
<evidence type="ECO:0000313" key="4">
    <source>
        <dbReference type="Proteomes" id="UP000199286"/>
    </source>
</evidence>
<keyword evidence="2" id="KW-1133">Transmembrane helix</keyword>
<evidence type="ECO:0000256" key="1">
    <source>
        <dbReference type="SAM" id="MobiDB-lite"/>
    </source>
</evidence>
<proteinExistence type="predicted"/>
<keyword evidence="4" id="KW-1185">Reference proteome</keyword>
<dbReference type="AlphaFoldDB" id="A0A1H3J7C0"/>
<dbReference type="STRING" id="321339.SAMN05444340_10662"/>
<dbReference type="RefSeq" id="WP_089882648.1">
    <property type="nucleotide sequence ID" value="NZ_FNPF01000006.1"/>
</dbReference>
<name>A0A1H3J7C0_9RHOB</name>
<feature type="compositionally biased region" description="Basic and acidic residues" evidence="1">
    <location>
        <begin position="87"/>
        <end position="102"/>
    </location>
</feature>
<evidence type="ECO:0000313" key="3">
    <source>
        <dbReference type="EMBL" id="SDY35084.1"/>
    </source>
</evidence>
<gene>
    <name evidence="3" type="ORF">SAMN05444340_10662</name>
</gene>
<organism evidence="3 4">
    <name type="scientific">Citreimonas salinaria</name>
    <dbReference type="NCBI Taxonomy" id="321339"/>
    <lineage>
        <taxon>Bacteria</taxon>
        <taxon>Pseudomonadati</taxon>
        <taxon>Pseudomonadota</taxon>
        <taxon>Alphaproteobacteria</taxon>
        <taxon>Rhodobacterales</taxon>
        <taxon>Roseobacteraceae</taxon>
        <taxon>Citreimonas</taxon>
    </lineage>
</organism>
<feature type="compositionally biased region" description="Basic and acidic residues" evidence="1">
    <location>
        <begin position="1"/>
        <end position="22"/>
    </location>
</feature>
<dbReference type="OrthoDB" id="7876330at2"/>